<comment type="caution">
    <text evidence="3">The sequence shown here is derived from an EMBL/GenBank/DDBJ whole genome shotgun (WGS) entry which is preliminary data.</text>
</comment>
<dbReference type="InterPro" id="IPR036249">
    <property type="entry name" value="Thioredoxin-like_sf"/>
</dbReference>
<sequence length="183" mass="19587">MKRLLAAIAAVLLLSGCTAAVDPDEPEIPSPFALCDGLTTATPAASEIPDISLRCFTGGADVRLRDLRGPAVINLWASWCGPCRDELPVIQGLADRAQGRFTVIGVNTGDSRNKAASFAADHAVTFPTLFDQDKRLLGALRTTMLPATVFIDADGRMDVHRAAMDVDQVIEQVKKHFGVTVTR</sequence>
<dbReference type="STRING" id="1869.MB27_38665"/>
<dbReference type="PROSITE" id="PS00194">
    <property type="entry name" value="THIOREDOXIN_1"/>
    <property type="match status" value="1"/>
</dbReference>
<dbReference type="SUPFAM" id="SSF52833">
    <property type="entry name" value="Thioredoxin-like"/>
    <property type="match status" value="1"/>
</dbReference>
<protein>
    <submittedName>
        <fullName evidence="3">Thiol:disulfide interchange protein</fullName>
    </submittedName>
</protein>
<evidence type="ECO:0000313" key="4">
    <source>
        <dbReference type="Proteomes" id="UP000054537"/>
    </source>
</evidence>
<dbReference type="GO" id="GO:0016491">
    <property type="term" value="F:oxidoreductase activity"/>
    <property type="evidence" value="ECO:0007669"/>
    <property type="project" value="InterPro"/>
</dbReference>
<dbReference type="PANTHER" id="PTHR42852:SF13">
    <property type="entry name" value="PROTEIN DIPZ"/>
    <property type="match status" value="1"/>
</dbReference>
<dbReference type="AlphaFoldDB" id="A0A0A6U8M5"/>
<feature type="domain" description="Thioredoxin" evidence="2">
    <location>
        <begin position="42"/>
        <end position="178"/>
    </location>
</feature>
<dbReference type="Gene3D" id="3.40.30.10">
    <property type="entry name" value="Glutaredoxin"/>
    <property type="match status" value="1"/>
</dbReference>
<evidence type="ECO:0000259" key="2">
    <source>
        <dbReference type="PROSITE" id="PS51352"/>
    </source>
</evidence>
<feature type="signal peptide" evidence="1">
    <location>
        <begin position="1"/>
        <end position="20"/>
    </location>
</feature>
<dbReference type="InterPro" id="IPR050553">
    <property type="entry name" value="Thioredoxin_ResA/DsbE_sf"/>
</dbReference>
<dbReference type="EMBL" id="JRTT01000137">
    <property type="protein sequence ID" value="KHD72400.1"/>
    <property type="molecule type" value="Genomic_DNA"/>
</dbReference>
<keyword evidence="1" id="KW-0732">Signal</keyword>
<dbReference type="Proteomes" id="UP000054537">
    <property type="component" value="Unassembled WGS sequence"/>
</dbReference>
<dbReference type="OrthoDB" id="9796554at2"/>
<organism evidence="3 4">
    <name type="scientific">Actinoplanes utahensis</name>
    <dbReference type="NCBI Taxonomy" id="1869"/>
    <lineage>
        <taxon>Bacteria</taxon>
        <taxon>Bacillati</taxon>
        <taxon>Actinomycetota</taxon>
        <taxon>Actinomycetes</taxon>
        <taxon>Micromonosporales</taxon>
        <taxon>Micromonosporaceae</taxon>
        <taxon>Actinoplanes</taxon>
    </lineage>
</organism>
<name>A0A0A6U8M5_ACTUT</name>
<dbReference type="PROSITE" id="PS51257">
    <property type="entry name" value="PROKAR_LIPOPROTEIN"/>
    <property type="match status" value="1"/>
</dbReference>
<keyword evidence="4" id="KW-1185">Reference proteome</keyword>
<dbReference type="PROSITE" id="PS51352">
    <property type="entry name" value="THIOREDOXIN_2"/>
    <property type="match status" value="1"/>
</dbReference>
<dbReference type="GO" id="GO:0016209">
    <property type="term" value="F:antioxidant activity"/>
    <property type="evidence" value="ECO:0007669"/>
    <property type="project" value="InterPro"/>
</dbReference>
<dbReference type="Pfam" id="PF00578">
    <property type="entry name" value="AhpC-TSA"/>
    <property type="match status" value="1"/>
</dbReference>
<dbReference type="RefSeq" id="WP_043533068.1">
    <property type="nucleotide sequence ID" value="NZ_BAABKU010000003.1"/>
</dbReference>
<accession>A0A0A6U8M5</accession>
<reference evidence="3 4" key="1">
    <citation type="submission" date="2014-10" db="EMBL/GenBank/DDBJ databases">
        <title>Draft genome sequence of Actinoplanes utahensis NRRL 12052.</title>
        <authorList>
            <person name="Velasco-Bucheli B."/>
            <person name="del Cerro C."/>
            <person name="Hormigo D."/>
            <person name="Garcia J.L."/>
            <person name="Acebal C."/>
            <person name="Arroyo M."/>
            <person name="de la Mata I."/>
        </authorList>
    </citation>
    <scope>NUCLEOTIDE SEQUENCE [LARGE SCALE GENOMIC DNA]</scope>
    <source>
        <strain evidence="3 4">NRRL 12052</strain>
    </source>
</reference>
<proteinExistence type="predicted"/>
<dbReference type="InterPro" id="IPR017937">
    <property type="entry name" value="Thioredoxin_CS"/>
</dbReference>
<evidence type="ECO:0000256" key="1">
    <source>
        <dbReference type="SAM" id="SignalP"/>
    </source>
</evidence>
<dbReference type="InterPro" id="IPR013766">
    <property type="entry name" value="Thioredoxin_domain"/>
</dbReference>
<feature type="chain" id="PRO_5039485163" evidence="1">
    <location>
        <begin position="21"/>
        <end position="183"/>
    </location>
</feature>
<dbReference type="eggNOG" id="COG0526">
    <property type="taxonomic scope" value="Bacteria"/>
</dbReference>
<dbReference type="CDD" id="cd02966">
    <property type="entry name" value="TlpA_like_family"/>
    <property type="match status" value="1"/>
</dbReference>
<evidence type="ECO:0000313" key="3">
    <source>
        <dbReference type="EMBL" id="KHD72400.1"/>
    </source>
</evidence>
<dbReference type="PANTHER" id="PTHR42852">
    <property type="entry name" value="THIOL:DISULFIDE INTERCHANGE PROTEIN DSBE"/>
    <property type="match status" value="1"/>
</dbReference>
<gene>
    <name evidence="3" type="ORF">MB27_38665</name>
</gene>
<dbReference type="InterPro" id="IPR000866">
    <property type="entry name" value="AhpC/TSA"/>
</dbReference>